<keyword evidence="3" id="KW-1185">Reference proteome</keyword>
<comment type="caution">
    <text evidence="2">The sequence shown here is derived from an EMBL/GenBank/DDBJ whole genome shotgun (WGS) entry which is preliminary data.</text>
</comment>
<organism evidence="2 3">
    <name type="scientific">Sinomicrobium weinanense</name>
    <dbReference type="NCBI Taxonomy" id="2842200"/>
    <lineage>
        <taxon>Bacteria</taxon>
        <taxon>Pseudomonadati</taxon>
        <taxon>Bacteroidota</taxon>
        <taxon>Flavobacteriia</taxon>
        <taxon>Flavobacteriales</taxon>
        <taxon>Flavobacteriaceae</taxon>
        <taxon>Sinomicrobium</taxon>
    </lineage>
</organism>
<dbReference type="RefSeq" id="WP_187965587.1">
    <property type="nucleotide sequence ID" value="NZ_JACVDC010000027.1"/>
</dbReference>
<evidence type="ECO:0000313" key="3">
    <source>
        <dbReference type="Proteomes" id="UP000653730"/>
    </source>
</evidence>
<feature type="domain" description="Lipocalin-like" evidence="1">
    <location>
        <begin position="25"/>
        <end position="108"/>
    </location>
</feature>
<dbReference type="AlphaFoldDB" id="A0A926JS16"/>
<accession>A0A926JS16</accession>
<dbReference type="Pfam" id="PF13648">
    <property type="entry name" value="Lipocalin_4"/>
    <property type="match status" value="1"/>
</dbReference>
<dbReference type="PROSITE" id="PS51257">
    <property type="entry name" value="PROKAR_LIPOPROTEIN"/>
    <property type="match status" value="1"/>
</dbReference>
<dbReference type="Proteomes" id="UP000653730">
    <property type="component" value="Unassembled WGS sequence"/>
</dbReference>
<gene>
    <name evidence="2" type="ORF">IBL28_10720</name>
</gene>
<protein>
    <recommendedName>
        <fullName evidence="1">Lipocalin-like domain-containing protein</fullName>
    </recommendedName>
</protein>
<dbReference type="InterPro" id="IPR024311">
    <property type="entry name" value="Lipocalin-like"/>
</dbReference>
<name>A0A926JS16_9FLAO</name>
<dbReference type="EMBL" id="JACVDC010000027">
    <property type="protein sequence ID" value="MBC9796445.1"/>
    <property type="molecule type" value="Genomic_DNA"/>
</dbReference>
<sequence>MKNVFLLLTCLIIFSCYDENYEQKLVGTWKVTQANFAGKGFSDASIQSFKESAEKTTYQLKQDKSLVFDFGNGMEQKVPAKWDYKEGIFFIIINGSMKETYKILTLDDHFLIIKSHPSRSKSEYVELHMERVP</sequence>
<proteinExistence type="predicted"/>
<evidence type="ECO:0000313" key="2">
    <source>
        <dbReference type="EMBL" id="MBC9796445.1"/>
    </source>
</evidence>
<reference evidence="2 3" key="1">
    <citation type="submission" date="2020-09" db="EMBL/GenBank/DDBJ databases">
        <title>Sinomicrobium weinanense sp. nov., a halophilic bacteria isolated from saline-alkali soil.</title>
        <authorList>
            <person name="Wu P."/>
            <person name="Ren H."/>
            <person name="Mei Y."/>
            <person name="Liang Y."/>
            <person name="Chen Z."/>
        </authorList>
    </citation>
    <scope>NUCLEOTIDE SEQUENCE [LARGE SCALE GENOMIC DNA]</scope>
    <source>
        <strain evidence="2 3">FJxs</strain>
    </source>
</reference>
<evidence type="ECO:0000259" key="1">
    <source>
        <dbReference type="Pfam" id="PF13648"/>
    </source>
</evidence>